<dbReference type="CDD" id="cd10322">
    <property type="entry name" value="SLC5sbd"/>
    <property type="match status" value="1"/>
</dbReference>
<keyword evidence="9" id="KW-0406">Ion transport</keyword>
<evidence type="ECO:0000256" key="6">
    <source>
        <dbReference type="ARBA" id="ARBA00022847"/>
    </source>
</evidence>
<keyword evidence="7 14" id="KW-1133">Transmembrane helix</keyword>
<feature type="transmembrane region" description="Helical" evidence="14">
    <location>
        <begin position="6"/>
        <end position="24"/>
    </location>
</feature>
<gene>
    <name evidence="15" type="ORF">GCM10008935_00370</name>
</gene>
<feature type="transmembrane region" description="Helical" evidence="14">
    <location>
        <begin position="305"/>
        <end position="328"/>
    </location>
</feature>
<evidence type="ECO:0000256" key="8">
    <source>
        <dbReference type="ARBA" id="ARBA00023053"/>
    </source>
</evidence>
<evidence type="ECO:0000313" key="15">
    <source>
        <dbReference type="EMBL" id="GAA0449879.1"/>
    </source>
</evidence>
<keyword evidence="5 14" id="KW-0812">Transmembrane</keyword>
<evidence type="ECO:0000256" key="3">
    <source>
        <dbReference type="ARBA" id="ARBA00022448"/>
    </source>
</evidence>
<dbReference type="InterPro" id="IPR038377">
    <property type="entry name" value="Na/Glc_symporter_sf"/>
</dbReference>
<comment type="subcellular location">
    <subcellularLocation>
        <location evidence="1">Cell membrane</location>
        <topology evidence="1">Multi-pass membrane protein</topology>
    </subcellularLocation>
</comment>
<evidence type="ECO:0000256" key="10">
    <source>
        <dbReference type="ARBA" id="ARBA00023136"/>
    </source>
</evidence>
<evidence type="ECO:0000256" key="13">
    <source>
        <dbReference type="RuleBase" id="RU362091"/>
    </source>
</evidence>
<evidence type="ECO:0000256" key="2">
    <source>
        <dbReference type="ARBA" id="ARBA00006434"/>
    </source>
</evidence>
<feature type="transmembrane region" description="Helical" evidence="14">
    <location>
        <begin position="36"/>
        <end position="61"/>
    </location>
</feature>
<proteinExistence type="inferred from homology"/>
<accession>A0ABN0ZJ99</accession>
<evidence type="ECO:0000256" key="4">
    <source>
        <dbReference type="ARBA" id="ARBA00022475"/>
    </source>
</evidence>
<dbReference type="PROSITE" id="PS50283">
    <property type="entry name" value="NA_SOLUT_SYMP_3"/>
    <property type="match status" value="1"/>
</dbReference>
<feature type="transmembrane region" description="Helical" evidence="14">
    <location>
        <begin position="153"/>
        <end position="171"/>
    </location>
</feature>
<keyword evidence="3" id="KW-0813">Transport</keyword>
<feature type="transmembrane region" description="Helical" evidence="14">
    <location>
        <begin position="221"/>
        <end position="240"/>
    </location>
</feature>
<comment type="catalytic activity">
    <reaction evidence="12">
        <text>L-proline(in) + Na(+)(in) = L-proline(out) + Na(+)(out)</text>
        <dbReference type="Rhea" id="RHEA:28967"/>
        <dbReference type="ChEBI" id="CHEBI:29101"/>
        <dbReference type="ChEBI" id="CHEBI:60039"/>
    </reaction>
</comment>
<dbReference type="InterPro" id="IPR001734">
    <property type="entry name" value="Na/solute_symporter"/>
</dbReference>
<feature type="transmembrane region" description="Helical" evidence="14">
    <location>
        <begin position="447"/>
        <end position="475"/>
    </location>
</feature>
<feature type="transmembrane region" description="Helical" evidence="14">
    <location>
        <begin position="73"/>
        <end position="92"/>
    </location>
</feature>
<keyword evidence="6" id="KW-0769">Symport</keyword>
<comment type="similarity">
    <text evidence="2 13">Belongs to the sodium:solute symporter (SSF) (TC 2.A.21) family.</text>
</comment>
<evidence type="ECO:0000256" key="12">
    <source>
        <dbReference type="ARBA" id="ARBA00033708"/>
    </source>
</evidence>
<feature type="transmembrane region" description="Helical" evidence="14">
    <location>
        <begin position="409"/>
        <end position="427"/>
    </location>
</feature>
<evidence type="ECO:0000256" key="5">
    <source>
        <dbReference type="ARBA" id="ARBA00022692"/>
    </source>
</evidence>
<keyword evidence="16" id="KW-1185">Reference proteome</keyword>
<dbReference type="RefSeq" id="WP_343780851.1">
    <property type="nucleotide sequence ID" value="NZ_BAAACZ010000001.1"/>
</dbReference>
<evidence type="ECO:0000256" key="7">
    <source>
        <dbReference type="ARBA" id="ARBA00022989"/>
    </source>
</evidence>
<feature type="transmembrane region" description="Helical" evidence="14">
    <location>
        <begin position="261"/>
        <end position="285"/>
    </location>
</feature>
<feature type="transmembrane region" description="Helical" evidence="14">
    <location>
        <begin position="183"/>
        <end position="201"/>
    </location>
</feature>
<dbReference type="PANTHER" id="PTHR48086:SF3">
    <property type="entry name" value="SODIUM_PROLINE SYMPORTER"/>
    <property type="match status" value="1"/>
</dbReference>
<feature type="transmembrane region" description="Helical" evidence="14">
    <location>
        <begin position="354"/>
        <end position="374"/>
    </location>
</feature>
<comment type="caution">
    <text evidence="15">The sequence shown here is derived from an EMBL/GenBank/DDBJ whole genome shotgun (WGS) entry which is preliminary data.</text>
</comment>
<keyword evidence="4" id="KW-1003">Cell membrane</keyword>
<evidence type="ECO:0000256" key="11">
    <source>
        <dbReference type="ARBA" id="ARBA00023201"/>
    </source>
</evidence>
<protein>
    <submittedName>
        <fullName evidence="15">Sodium:solute symporter</fullName>
    </submittedName>
</protein>
<name>A0ABN0ZJ99_9BACI</name>
<organism evidence="15 16">
    <name type="scientific">Alkalibacillus silvisoli</name>
    <dbReference type="NCBI Taxonomy" id="392823"/>
    <lineage>
        <taxon>Bacteria</taxon>
        <taxon>Bacillati</taxon>
        <taxon>Bacillota</taxon>
        <taxon>Bacilli</taxon>
        <taxon>Bacillales</taxon>
        <taxon>Bacillaceae</taxon>
        <taxon>Alkalibacillus</taxon>
    </lineage>
</organism>
<dbReference type="InterPro" id="IPR050277">
    <property type="entry name" value="Sodium:Solute_Symporter"/>
</dbReference>
<keyword evidence="10 14" id="KW-0472">Membrane</keyword>
<keyword evidence="11" id="KW-0739">Sodium transport</keyword>
<evidence type="ECO:0000256" key="1">
    <source>
        <dbReference type="ARBA" id="ARBA00004651"/>
    </source>
</evidence>
<feature type="transmembrane region" description="Helical" evidence="14">
    <location>
        <begin position="124"/>
        <end position="147"/>
    </location>
</feature>
<feature type="transmembrane region" description="Helical" evidence="14">
    <location>
        <begin position="380"/>
        <end position="402"/>
    </location>
</feature>
<dbReference type="EMBL" id="BAAACZ010000001">
    <property type="protein sequence ID" value="GAA0449879.1"/>
    <property type="molecule type" value="Genomic_DNA"/>
</dbReference>
<dbReference type="PANTHER" id="PTHR48086">
    <property type="entry name" value="SODIUM/PROLINE SYMPORTER-RELATED"/>
    <property type="match status" value="1"/>
</dbReference>
<evidence type="ECO:0000256" key="9">
    <source>
        <dbReference type="ARBA" id="ARBA00023065"/>
    </source>
</evidence>
<dbReference type="Pfam" id="PF00474">
    <property type="entry name" value="SSF"/>
    <property type="match status" value="1"/>
</dbReference>
<evidence type="ECO:0000256" key="14">
    <source>
        <dbReference type="SAM" id="Phobius"/>
    </source>
</evidence>
<evidence type="ECO:0000313" key="16">
    <source>
        <dbReference type="Proteomes" id="UP001500740"/>
    </source>
</evidence>
<reference evidence="15 16" key="1">
    <citation type="journal article" date="2019" name="Int. J. Syst. Evol. Microbiol.">
        <title>The Global Catalogue of Microorganisms (GCM) 10K type strain sequencing project: providing services to taxonomists for standard genome sequencing and annotation.</title>
        <authorList>
            <consortium name="The Broad Institute Genomics Platform"/>
            <consortium name="The Broad Institute Genome Sequencing Center for Infectious Disease"/>
            <person name="Wu L."/>
            <person name="Ma J."/>
        </authorList>
    </citation>
    <scope>NUCLEOTIDE SEQUENCE [LARGE SCALE GENOMIC DNA]</scope>
    <source>
        <strain evidence="15 16">JCM 14193</strain>
    </source>
</reference>
<keyword evidence="8" id="KW-0915">Sodium</keyword>
<dbReference type="Proteomes" id="UP001500740">
    <property type="component" value="Unassembled WGS sequence"/>
</dbReference>
<dbReference type="Gene3D" id="1.20.1730.10">
    <property type="entry name" value="Sodium/glucose cotransporter"/>
    <property type="match status" value="1"/>
</dbReference>
<sequence length="496" mass="54297">MAWYIGYFIVYFGIVFGFGIYYYFKVKDSDDYLIAGWNMGFWPIVGTIISTFCGAAVFIGWVGMGFTVGMSGFFEFALPAYFFTLILVVFFAKQLRRQKLYTLADLFSERFGGRLGIFPSVLSALIYSVPTLALQIVGMSTVFNIAFGMTPQTGILVAFALILGFTILGGLPATIITDALQSIVLTLGIIVLFIASLNYSGGLGEVFENTPAHYLTPFGEQGGLAVLIFALSVGPFYLIWQSTWQRIFAARTEEIAQKAGLTAIVIGTAISILPYTIGVMARQYVPSDIDPDLIFSYVTVELLPPFIGGLVLVGLLSALMTGANSFILQGSSNLTQDLYARMINPHADNRKMMFISRLSVVIISGLGLIIAFQVQDIVTLYQWALRLSAVTLVLPFLAIMFWRRVTVAGALSSMVISGIVTVIWPYIKQGATDNFVSLTSGILSTETINIITAFFDETIVGFLTSFIVLVVVSLLTNHSHAENVKAVYKEDFNTRG</sequence>